<evidence type="ECO:0000313" key="10">
    <source>
        <dbReference type="Proteomes" id="UP000281170"/>
    </source>
</evidence>
<reference evidence="8 10" key="2">
    <citation type="submission" date="2018-12" db="EMBL/GenBank/DDBJ databases">
        <authorList>
            <consortium name="Pathogen Informatics"/>
        </authorList>
    </citation>
    <scope>NUCLEOTIDE SEQUENCE [LARGE SCALE GENOMIC DNA]</scope>
    <source>
        <strain evidence="8 10">NCTC12735</strain>
        <plasmid evidence="10">24</plasmid>
    </source>
</reference>
<geneLocation type="plasmid" evidence="8 10">
    <name>24</name>
</geneLocation>
<dbReference type="EMBL" id="LNKA01000019">
    <property type="protein sequence ID" value="KTC64676.1"/>
    <property type="molecule type" value="Genomic_DNA"/>
</dbReference>
<keyword evidence="5 6" id="KW-0472">Membrane</keyword>
<dbReference type="STRING" id="45056.Lade_1970"/>
<keyword evidence="9" id="KW-1185">Reference proteome</keyword>
<proteinExistence type="inferred from homology"/>
<dbReference type="Proteomes" id="UP000054859">
    <property type="component" value="Unassembled WGS sequence"/>
</dbReference>
<dbReference type="Pfam" id="PF01679">
    <property type="entry name" value="Pmp3"/>
    <property type="match status" value="1"/>
</dbReference>
<evidence type="ECO:0000256" key="4">
    <source>
        <dbReference type="ARBA" id="ARBA00022989"/>
    </source>
</evidence>
<reference evidence="7 9" key="1">
    <citation type="submission" date="2015-11" db="EMBL/GenBank/DDBJ databases">
        <title>Identification of large and diverse effector repertoires of 38 Legionella species.</title>
        <authorList>
            <person name="Burstein D."/>
            <person name="Amaro F."/>
            <person name="Zusman T."/>
            <person name="Lifshitz Z."/>
            <person name="Cohen O."/>
            <person name="Gilbert J.A."/>
            <person name="Pupko T."/>
            <person name="Shuman H.A."/>
            <person name="Segal G."/>
        </authorList>
    </citation>
    <scope>NUCLEOTIDE SEQUENCE [LARGE SCALE GENOMIC DNA]</scope>
    <source>
        <strain evidence="7 9">1762-AUS-E</strain>
    </source>
</reference>
<feature type="transmembrane region" description="Helical" evidence="6">
    <location>
        <begin position="29"/>
        <end position="54"/>
    </location>
</feature>
<dbReference type="EMBL" id="LR134433">
    <property type="protein sequence ID" value="VEH86144.1"/>
    <property type="molecule type" value="Genomic_DNA"/>
</dbReference>
<feature type="transmembrane region" description="Helical" evidence="6">
    <location>
        <begin position="7"/>
        <end position="23"/>
    </location>
</feature>
<dbReference type="GO" id="GO:0016020">
    <property type="term" value="C:membrane"/>
    <property type="evidence" value="ECO:0007669"/>
    <property type="project" value="UniProtKB-SubCell"/>
</dbReference>
<accession>A0A0W0R0Q2</accession>
<dbReference type="AlphaFoldDB" id="A0A0W0R0Q2"/>
<dbReference type="Proteomes" id="UP000281170">
    <property type="component" value="Plasmid 24"/>
</dbReference>
<evidence type="ECO:0008006" key="11">
    <source>
        <dbReference type="Google" id="ProtNLM"/>
    </source>
</evidence>
<evidence type="ECO:0000313" key="8">
    <source>
        <dbReference type="EMBL" id="VEH86144.1"/>
    </source>
</evidence>
<evidence type="ECO:0000256" key="5">
    <source>
        <dbReference type="ARBA" id="ARBA00023136"/>
    </source>
</evidence>
<gene>
    <name evidence="7" type="ORF">Lade_1970</name>
    <name evidence="8" type="ORF">NCTC12735_01791</name>
</gene>
<name>A0A0W0R0Q2_9GAMM</name>
<dbReference type="PATRIC" id="fig|45056.6.peg.2032"/>
<evidence type="ECO:0000313" key="9">
    <source>
        <dbReference type="Proteomes" id="UP000054859"/>
    </source>
</evidence>
<evidence type="ECO:0000256" key="3">
    <source>
        <dbReference type="ARBA" id="ARBA00022692"/>
    </source>
</evidence>
<dbReference type="RefSeq" id="WP_058463031.1">
    <property type="nucleotide sequence ID" value="NZ_CAAAHS010000001.1"/>
</dbReference>
<evidence type="ECO:0000256" key="2">
    <source>
        <dbReference type="ARBA" id="ARBA00009530"/>
    </source>
</evidence>
<evidence type="ECO:0000313" key="7">
    <source>
        <dbReference type="EMBL" id="KTC64676.1"/>
    </source>
</evidence>
<protein>
    <recommendedName>
        <fullName evidence="11">Proteolipid membrane potential modulator</fullName>
    </recommendedName>
</protein>
<dbReference type="OrthoDB" id="9810121at2"/>
<keyword evidence="4 6" id="KW-1133">Transmembrane helix</keyword>
<comment type="similarity">
    <text evidence="2">Belongs to the UPF0057 (PMP3) family.</text>
</comment>
<evidence type="ECO:0000256" key="6">
    <source>
        <dbReference type="SAM" id="Phobius"/>
    </source>
</evidence>
<comment type="subcellular location">
    <subcellularLocation>
        <location evidence="1">Membrane</location>
    </subcellularLocation>
</comment>
<evidence type="ECO:0000256" key="1">
    <source>
        <dbReference type="ARBA" id="ARBA00004370"/>
    </source>
</evidence>
<dbReference type="InterPro" id="IPR000612">
    <property type="entry name" value="PMP3"/>
</dbReference>
<keyword evidence="8" id="KW-0614">Plasmid</keyword>
<organism evidence="7 9">
    <name type="scientific">Legionella adelaidensis</name>
    <dbReference type="NCBI Taxonomy" id="45056"/>
    <lineage>
        <taxon>Bacteria</taxon>
        <taxon>Pseudomonadati</taxon>
        <taxon>Pseudomonadota</taxon>
        <taxon>Gammaproteobacteria</taxon>
        <taxon>Legionellales</taxon>
        <taxon>Legionellaceae</taxon>
        <taxon>Legionella</taxon>
    </lineage>
</organism>
<sequence>MKKLKRFILYLLAFAFPWLVLFLKDNPGGAFLALFMQATFVGWIPATIWAINVINKDRPKSTKKDIQE</sequence>
<dbReference type="KEGG" id="ladl:NCTC12735_01791"/>
<keyword evidence="3 6" id="KW-0812">Transmembrane</keyword>